<dbReference type="EMBL" id="WNLA01000008">
    <property type="protein sequence ID" value="MTW03226.1"/>
    <property type="molecule type" value="Genomic_DNA"/>
</dbReference>
<organism evidence="2 3">
    <name type="scientific">Pseudoduganella ginsengisoli</name>
    <dbReference type="NCBI Taxonomy" id="1462440"/>
    <lineage>
        <taxon>Bacteria</taxon>
        <taxon>Pseudomonadati</taxon>
        <taxon>Pseudomonadota</taxon>
        <taxon>Betaproteobacteria</taxon>
        <taxon>Burkholderiales</taxon>
        <taxon>Oxalobacteraceae</taxon>
        <taxon>Telluria group</taxon>
        <taxon>Pseudoduganella</taxon>
    </lineage>
</organism>
<evidence type="ECO:0008006" key="4">
    <source>
        <dbReference type="Google" id="ProtNLM"/>
    </source>
</evidence>
<evidence type="ECO:0000256" key="1">
    <source>
        <dbReference type="SAM" id="Phobius"/>
    </source>
</evidence>
<dbReference type="RefSeq" id="WP_155439605.1">
    <property type="nucleotide sequence ID" value="NZ_WNLA01000008.1"/>
</dbReference>
<reference evidence="2 3" key="1">
    <citation type="submission" date="2019-11" db="EMBL/GenBank/DDBJ databases">
        <title>Type strains purchased from KCTC, JCM and DSMZ.</title>
        <authorList>
            <person name="Lu H."/>
        </authorList>
    </citation>
    <scope>NUCLEOTIDE SEQUENCE [LARGE SCALE GENOMIC DNA]</scope>
    <source>
        <strain evidence="2 3">KCTC 42409</strain>
    </source>
</reference>
<sequence length="128" mass="13807">MTTDLKDQHWLETYKSLITLSIEGFKFSALANGGSAVALLAYLGNVAGKGVATPDMRCPMATFLFGLACCGFAMLFAYLAQLKLLNESAVGNRPRLSHAWVLWVAIVLFGCSLAAFGVGAWQAVVRFR</sequence>
<protein>
    <recommendedName>
        <fullName evidence="4">DUF202 domain-containing protein</fullName>
    </recommendedName>
</protein>
<feature type="transmembrane region" description="Helical" evidence="1">
    <location>
        <begin position="29"/>
        <end position="48"/>
    </location>
</feature>
<dbReference type="Proteomes" id="UP000484015">
    <property type="component" value="Unassembled WGS sequence"/>
</dbReference>
<feature type="transmembrane region" description="Helical" evidence="1">
    <location>
        <begin position="60"/>
        <end position="80"/>
    </location>
</feature>
<evidence type="ECO:0000313" key="2">
    <source>
        <dbReference type="EMBL" id="MTW03226.1"/>
    </source>
</evidence>
<proteinExistence type="predicted"/>
<feature type="transmembrane region" description="Helical" evidence="1">
    <location>
        <begin position="100"/>
        <end position="124"/>
    </location>
</feature>
<accession>A0A6L6Q114</accession>
<gene>
    <name evidence="2" type="ORF">GM668_14150</name>
</gene>
<keyword evidence="1" id="KW-1133">Transmembrane helix</keyword>
<comment type="caution">
    <text evidence="2">The sequence shown here is derived from an EMBL/GenBank/DDBJ whole genome shotgun (WGS) entry which is preliminary data.</text>
</comment>
<keyword evidence="1" id="KW-0472">Membrane</keyword>
<dbReference type="AlphaFoldDB" id="A0A6L6Q114"/>
<name>A0A6L6Q114_9BURK</name>
<evidence type="ECO:0000313" key="3">
    <source>
        <dbReference type="Proteomes" id="UP000484015"/>
    </source>
</evidence>
<keyword evidence="3" id="KW-1185">Reference proteome</keyword>
<dbReference type="OrthoDB" id="9156526at2"/>
<keyword evidence="1" id="KW-0812">Transmembrane</keyword>